<dbReference type="PANTHER" id="PTHR34310:SF9">
    <property type="entry name" value="BLR5716 PROTEIN"/>
    <property type="match status" value="1"/>
</dbReference>
<dbReference type="Gene3D" id="2.170.150.40">
    <property type="entry name" value="Domain of unknown function (DUF427)"/>
    <property type="match status" value="1"/>
</dbReference>
<feature type="domain" description="DUF427" evidence="1">
    <location>
        <begin position="15"/>
        <end position="105"/>
    </location>
</feature>
<dbReference type="PANTHER" id="PTHR34310">
    <property type="entry name" value="DUF427 DOMAIN PROTEIN (AFU_ORTHOLOGUE AFUA_3G02220)"/>
    <property type="match status" value="1"/>
</dbReference>
<dbReference type="AlphaFoldDB" id="A0A6B0Y4W0"/>
<evidence type="ECO:0000313" key="2">
    <source>
        <dbReference type="EMBL" id="MXY34146.1"/>
    </source>
</evidence>
<accession>A0A6B0Y4W0</accession>
<protein>
    <submittedName>
        <fullName evidence="2">DUF427 domain-containing protein</fullName>
    </submittedName>
</protein>
<dbReference type="Pfam" id="PF04248">
    <property type="entry name" value="NTP_transf_9"/>
    <property type="match status" value="1"/>
</dbReference>
<reference evidence="2" key="1">
    <citation type="submission" date="2019-09" db="EMBL/GenBank/DDBJ databases">
        <title>Characterisation of the sponge microbiome using genome-centric metagenomics.</title>
        <authorList>
            <person name="Engelberts J.P."/>
            <person name="Robbins S.J."/>
            <person name="De Goeij J.M."/>
            <person name="Aranda M."/>
            <person name="Bell S.C."/>
            <person name="Webster N.S."/>
        </authorList>
    </citation>
    <scope>NUCLEOTIDE SEQUENCE</scope>
    <source>
        <strain evidence="2">SB0664_bin_43</strain>
    </source>
</reference>
<name>A0A6B0Y4W0_9RHOB</name>
<dbReference type="InterPro" id="IPR007361">
    <property type="entry name" value="DUF427"/>
</dbReference>
<evidence type="ECO:0000259" key="1">
    <source>
        <dbReference type="Pfam" id="PF04248"/>
    </source>
</evidence>
<sequence length="140" mass="15476">MASGFEVRPASGTWVVRACGAVLGESDSALQLLERGHEPVINFPRIDVAMQFLDQSSAVTTCPWKGDATHYSIATTERTLRDAAWSYEAPHASAAAIKEHAAFHPRNGTAIEQLRNLRCLGRRWRRAVTWAMYPNIDIPG</sequence>
<organism evidence="2">
    <name type="scientific">Boseongicola sp. SB0664_bin_43</name>
    <dbReference type="NCBI Taxonomy" id="2604844"/>
    <lineage>
        <taxon>Bacteria</taxon>
        <taxon>Pseudomonadati</taxon>
        <taxon>Pseudomonadota</taxon>
        <taxon>Alphaproteobacteria</taxon>
        <taxon>Rhodobacterales</taxon>
        <taxon>Paracoccaceae</taxon>
        <taxon>Boseongicola</taxon>
    </lineage>
</organism>
<gene>
    <name evidence="2" type="ORF">F4Y60_08680</name>
</gene>
<proteinExistence type="predicted"/>
<comment type="caution">
    <text evidence="2">The sequence shown here is derived from an EMBL/GenBank/DDBJ whole genome shotgun (WGS) entry which is preliminary data.</text>
</comment>
<dbReference type="EMBL" id="VXRY01000343">
    <property type="protein sequence ID" value="MXY34146.1"/>
    <property type="molecule type" value="Genomic_DNA"/>
</dbReference>
<dbReference type="InterPro" id="IPR038694">
    <property type="entry name" value="DUF427_sf"/>
</dbReference>